<feature type="signal peptide" evidence="1">
    <location>
        <begin position="1"/>
        <end position="25"/>
    </location>
</feature>
<dbReference type="SUPFAM" id="SSF53850">
    <property type="entry name" value="Periplasmic binding protein-like II"/>
    <property type="match status" value="1"/>
</dbReference>
<dbReference type="PROSITE" id="PS51257">
    <property type="entry name" value="PROKAR_LIPOPROTEIN"/>
    <property type="match status" value="1"/>
</dbReference>
<protein>
    <recommendedName>
        <fullName evidence="2">SsuA/THI5-like domain-containing protein</fullName>
    </recommendedName>
</protein>
<evidence type="ECO:0000256" key="1">
    <source>
        <dbReference type="SAM" id="SignalP"/>
    </source>
</evidence>
<name>A0ABP6LX75_9MICC</name>
<dbReference type="Pfam" id="PF09084">
    <property type="entry name" value="NMT1"/>
    <property type="match status" value="1"/>
</dbReference>
<evidence type="ECO:0000259" key="2">
    <source>
        <dbReference type="Pfam" id="PF09084"/>
    </source>
</evidence>
<organism evidence="3 4">
    <name type="scientific">Nesterenkonia aethiopica</name>
    <dbReference type="NCBI Taxonomy" id="269144"/>
    <lineage>
        <taxon>Bacteria</taxon>
        <taxon>Bacillati</taxon>
        <taxon>Actinomycetota</taxon>
        <taxon>Actinomycetes</taxon>
        <taxon>Micrococcales</taxon>
        <taxon>Micrococcaceae</taxon>
        <taxon>Nesterenkonia</taxon>
    </lineage>
</organism>
<proteinExistence type="predicted"/>
<feature type="chain" id="PRO_5046495953" description="SsuA/THI5-like domain-containing protein" evidence="1">
    <location>
        <begin position="26"/>
        <end position="212"/>
    </location>
</feature>
<sequence>MRRTLTAGGAVTALALMTACGGGDAADDDGPGSEGELTEITVGVMPIVDTAAIWLGVEEGIFEDHGLDVTLEVAQGGAAIAPAVVSGDYDFGFSNTVSLFIAADRDLPLTLLTPGAATTGDTTEDIGAVLTMPETGIETPADLEGRSVAVNTLNNIGDVTISEVVAQDGGDPTDISFVEMGFPDMPAAVASGEVDAAWILEPFSSIAQEQGA</sequence>
<accession>A0ABP6LX75</accession>
<dbReference type="Gene3D" id="3.40.190.10">
    <property type="entry name" value="Periplasmic binding protein-like II"/>
    <property type="match status" value="2"/>
</dbReference>
<feature type="domain" description="SsuA/THI5-like" evidence="2">
    <location>
        <begin position="51"/>
        <end position="203"/>
    </location>
</feature>
<evidence type="ECO:0000313" key="4">
    <source>
        <dbReference type="Proteomes" id="UP001500236"/>
    </source>
</evidence>
<gene>
    <name evidence="3" type="ORF">GCM10010529_09410</name>
</gene>
<dbReference type="InterPro" id="IPR015168">
    <property type="entry name" value="SsuA/THI5"/>
</dbReference>
<keyword evidence="4" id="KW-1185">Reference proteome</keyword>
<reference evidence="4" key="1">
    <citation type="journal article" date="2019" name="Int. J. Syst. Evol. Microbiol.">
        <title>The Global Catalogue of Microorganisms (GCM) 10K type strain sequencing project: providing services to taxonomists for standard genome sequencing and annotation.</title>
        <authorList>
            <consortium name="The Broad Institute Genomics Platform"/>
            <consortium name="The Broad Institute Genome Sequencing Center for Infectious Disease"/>
            <person name="Wu L."/>
            <person name="Ma J."/>
        </authorList>
    </citation>
    <scope>NUCLEOTIDE SEQUENCE [LARGE SCALE GENOMIC DNA]</scope>
    <source>
        <strain evidence="4">JCM 14309</strain>
    </source>
</reference>
<evidence type="ECO:0000313" key="3">
    <source>
        <dbReference type="EMBL" id="GAA3057686.1"/>
    </source>
</evidence>
<dbReference type="EMBL" id="BAAAVT010000005">
    <property type="protein sequence ID" value="GAA3057686.1"/>
    <property type="molecule type" value="Genomic_DNA"/>
</dbReference>
<dbReference type="Proteomes" id="UP001500236">
    <property type="component" value="Unassembled WGS sequence"/>
</dbReference>
<keyword evidence="1" id="KW-0732">Signal</keyword>
<comment type="caution">
    <text evidence="3">The sequence shown here is derived from an EMBL/GenBank/DDBJ whole genome shotgun (WGS) entry which is preliminary data.</text>
</comment>
<dbReference type="PANTHER" id="PTHR30024">
    <property type="entry name" value="ALIPHATIC SULFONATES-BINDING PROTEIN-RELATED"/>
    <property type="match status" value="1"/>
</dbReference>